<dbReference type="EMBL" id="NBSK02000003">
    <property type="protein sequence ID" value="KAJ0219186.1"/>
    <property type="molecule type" value="Genomic_DNA"/>
</dbReference>
<proteinExistence type="predicted"/>
<dbReference type="AlphaFoldDB" id="A0A9R1XN07"/>
<dbReference type="Proteomes" id="UP000235145">
    <property type="component" value="Unassembled WGS sequence"/>
</dbReference>
<feature type="region of interest" description="Disordered" evidence="1">
    <location>
        <begin position="73"/>
        <end position="120"/>
    </location>
</feature>
<feature type="compositionally biased region" description="Low complexity" evidence="1">
    <location>
        <begin position="98"/>
        <end position="107"/>
    </location>
</feature>
<gene>
    <name evidence="2" type="ORF">LSAT_V11C300101580</name>
</gene>
<organism evidence="2 3">
    <name type="scientific">Lactuca sativa</name>
    <name type="common">Garden lettuce</name>
    <dbReference type="NCBI Taxonomy" id="4236"/>
    <lineage>
        <taxon>Eukaryota</taxon>
        <taxon>Viridiplantae</taxon>
        <taxon>Streptophyta</taxon>
        <taxon>Embryophyta</taxon>
        <taxon>Tracheophyta</taxon>
        <taxon>Spermatophyta</taxon>
        <taxon>Magnoliopsida</taxon>
        <taxon>eudicotyledons</taxon>
        <taxon>Gunneridae</taxon>
        <taxon>Pentapetalae</taxon>
        <taxon>asterids</taxon>
        <taxon>campanulids</taxon>
        <taxon>Asterales</taxon>
        <taxon>Asteraceae</taxon>
        <taxon>Cichorioideae</taxon>
        <taxon>Cichorieae</taxon>
        <taxon>Lactucinae</taxon>
        <taxon>Lactuca</taxon>
    </lineage>
</organism>
<reference evidence="2 3" key="1">
    <citation type="journal article" date="2017" name="Nat. Commun.">
        <title>Genome assembly with in vitro proximity ligation data and whole-genome triplication in lettuce.</title>
        <authorList>
            <person name="Reyes-Chin-Wo S."/>
            <person name="Wang Z."/>
            <person name="Yang X."/>
            <person name="Kozik A."/>
            <person name="Arikit S."/>
            <person name="Song C."/>
            <person name="Xia L."/>
            <person name="Froenicke L."/>
            <person name="Lavelle D.O."/>
            <person name="Truco M.J."/>
            <person name="Xia R."/>
            <person name="Zhu S."/>
            <person name="Xu C."/>
            <person name="Xu H."/>
            <person name="Xu X."/>
            <person name="Cox K."/>
            <person name="Korf I."/>
            <person name="Meyers B.C."/>
            <person name="Michelmore R.W."/>
        </authorList>
    </citation>
    <scope>NUCLEOTIDE SEQUENCE [LARGE SCALE GENOMIC DNA]</scope>
    <source>
        <strain evidence="3">cv. Salinas</strain>
        <tissue evidence="2">Seedlings</tissue>
    </source>
</reference>
<keyword evidence="3" id="KW-1185">Reference proteome</keyword>
<name>A0A9R1XN07_LACSA</name>
<evidence type="ECO:0000256" key="1">
    <source>
        <dbReference type="SAM" id="MobiDB-lite"/>
    </source>
</evidence>
<evidence type="ECO:0000313" key="2">
    <source>
        <dbReference type="EMBL" id="KAJ0219186.1"/>
    </source>
</evidence>
<accession>A0A9R1XN07</accession>
<protein>
    <submittedName>
        <fullName evidence="2">Uncharacterized protein</fullName>
    </submittedName>
</protein>
<evidence type="ECO:0000313" key="3">
    <source>
        <dbReference type="Proteomes" id="UP000235145"/>
    </source>
</evidence>
<comment type="caution">
    <text evidence="2">The sequence shown here is derived from an EMBL/GenBank/DDBJ whole genome shotgun (WGS) entry which is preliminary data.</text>
</comment>
<sequence length="120" mass="13444">MTWDKTYKVGEGFLFHQRGIIPTLLSKVPTVVAGHGATTKDVTPEMVRRFENLIVRRQDMLLKSGKLRVIYLPPPQRPSLVPEEEEPEEGSSPKATISNNGNSSSGSEIFRYNKQGLFQS</sequence>